<evidence type="ECO:0000256" key="1">
    <source>
        <dbReference type="SAM" id="Phobius"/>
    </source>
</evidence>
<dbReference type="Pfam" id="PF14316">
    <property type="entry name" value="DUF4381"/>
    <property type="match status" value="1"/>
</dbReference>
<proteinExistence type="predicted"/>
<evidence type="ECO:0000313" key="2">
    <source>
        <dbReference type="EMBL" id="MBJ7538835.1"/>
    </source>
</evidence>
<feature type="transmembrane region" description="Helical" evidence="1">
    <location>
        <begin position="30"/>
        <end position="51"/>
    </location>
</feature>
<comment type="caution">
    <text evidence="2">The sequence shown here is derived from an EMBL/GenBank/DDBJ whole genome shotgun (WGS) entry which is preliminary data.</text>
</comment>
<keyword evidence="1" id="KW-1133">Transmembrane helix</keyword>
<dbReference type="Proteomes" id="UP000628710">
    <property type="component" value="Unassembled WGS sequence"/>
</dbReference>
<name>A0A934JX06_9GAMM</name>
<gene>
    <name evidence="2" type="ORF">I8J31_14200</name>
</gene>
<evidence type="ECO:0000313" key="3">
    <source>
        <dbReference type="Proteomes" id="UP000628710"/>
    </source>
</evidence>
<dbReference type="EMBL" id="JAEMNX010000018">
    <property type="protein sequence ID" value="MBJ7538835.1"/>
    <property type="molecule type" value="Genomic_DNA"/>
</dbReference>
<keyword evidence="1" id="KW-0472">Membrane</keyword>
<dbReference type="RefSeq" id="WP_199469242.1">
    <property type="nucleotide sequence ID" value="NZ_JAEMNX010000018.1"/>
</dbReference>
<accession>A0A934JX06</accession>
<protein>
    <submittedName>
        <fullName evidence="2">DUF4381 domain-containing protein</fullName>
    </submittedName>
</protein>
<organism evidence="2 3">
    <name type="scientific">Marinomonas transparens</name>
    <dbReference type="NCBI Taxonomy" id="2795388"/>
    <lineage>
        <taxon>Bacteria</taxon>
        <taxon>Pseudomonadati</taxon>
        <taxon>Pseudomonadota</taxon>
        <taxon>Gammaproteobacteria</taxon>
        <taxon>Oceanospirillales</taxon>
        <taxon>Oceanospirillaceae</taxon>
        <taxon>Marinomonas</taxon>
    </lineage>
</organism>
<dbReference type="AlphaFoldDB" id="A0A934JX06"/>
<reference evidence="2" key="1">
    <citation type="submission" date="2020-12" db="EMBL/GenBank/DDBJ databases">
        <title>Marinomonas arctica sp. nov., a psychrotolerant bacterium isolated from the Arctic.</title>
        <authorList>
            <person name="Zhang Y."/>
        </authorList>
    </citation>
    <scope>NUCLEOTIDE SEQUENCE</scope>
    <source>
        <strain evidence="2">C1424</strain>
    </source>
</reference>
<dbReference type="InterPro" id="IPR025489">
    <property type="entry name" value="DUF4381"/>
</dbReference>
<keyword evidence="3" id="KW-1185">Reference proteome</keyword>
<sequence>MPTQVPPTSIELPHKAYMLPEAVAMWPPVWWTWLVLAFLILLLLTGIALLWQRHRKRAYRREALQILKDTVADLSDKDCIMLCHEMIRRCLISEGKRQLAALPTEALVLELDEKTTAKYQFSTLSHNFISGPYRNRIKLSVEQRQHILNVTRYWIRKHHA</sequence>
<keyword evidence="1" id="KW-0812">Transmembrane</keyword>